<organism evidence="3 4">
    <name type="scientific">Clostridium frigidicarnis</name>
    <dbReference type="NCBI Taxonomy" id="84698"/>
    <lineage>
        <taxon>Bacteria</taxon>
        <taxon>Bacillati</taxon>
        <taxon>Bacillota</taxon>
        <taxon>Clostridia</taxon>
        <taxon>Eubacteriales</taxon>
        <taxon>Clostridiaceae</taxon>
        <taxon>Clostridium</taxon>
    </lineage>
</organism>
<dbReference type="STRING" id="84698.SAMN04488528_1001111"/>
<name>A0A1I0V4K7_9CLOT</name>
<protein>
    <submittedName>
        <fullName evidence="3">Integrase/recombinase XerD</fullName>
    </submittedName>
</protein>
<dbReference type="Proteomes" id="UP000198619">
    <property type="component" value="Unassembled WGS sequence"/>
</dbReference>
<dbReference type="PROSITE" id="PS51900">
    <property type="entry name" value="CB"/>
    <property type="match status" value="1"/>
</dbReference>
<dbReference type="EMBL" id="FOKI01000001">
    <property type="protein sequence ID" value="SFA70486.1"/>
    <property type="molecule type" value="Genomic_DNA"/>
</dbReference>
<keyword evidence="1" id="KW-0238">DNA-binding</keyword>
<gene>
    <name evidence="3" type="ORF">SAMN04488528_1001111</name>
</gene>
<evidence type="ECO:0000256" key="1">
    <source>
        <dbReference type="PROSITE-ProRule" id="PRU01248"/>
    </source>
</evidence>
<dbReference type="RefSeq" id="WP_423230987.1">
    <property type="nucleotide sequence ID" value="NZ_FOKI01000001.1"/>
</dbReference>
<evidence type="ECO:0000259" key="2">
    <source>
        <dbReference type="PROSITE" id="PS51900"/>
    </source>
</evidence>
<accession>A0A1I0V4K7</accession>
<reference evidence="3 4" key="1">
    <citation type="submission" date="2016-10" db="EMBL/GenBank/DDBJ databases">
        <authorList>
            <person name="de Groot N.N."/>
        </authorList>
    </citation>
    <scope>NUCLEOTIDE SEQUENCE [LARGE SCALE GENOMIC DNA]</scope>
    <source>
        <strain evidence="3 4">DSM 12271</strain>
    </source>
</reference>
<evidence type="ECO:0000313" key="4">
    <source>
        <dbReference type="Proteomes" id="UP000198619"/>
    </source>
</evidence>
<keyword evidence="4" id="KW-1185">Reference proteome</keyword>
<dbReference type="GO" id="GO:0003677">
    <property type="term" value="F:DNA binding"/>
    <property type="evidence" value="ECO:0007669"/>
    <property type="project" value="UniProtKB-UniRule"/>
</dbReference>
<evidence type="ECO:0000313" key="3">
    <source>
        <dbReference type="EMBL" id="SFA70486.1"/>
    </source>
</evidence>
<dbReference type="AlphaFoldDB" id="A0A1I0V4K7"/>
<feature type="domain" description="Core-binding (CB)" evidence="2">
    <location>
        <begin position="55"/>
        <end position="104"/>
    </location>
</feature>
<dbReference type="InterPro" id="IPR044068">
    <property type="entry name" value="CB"/>
</dbReference>
<proteinExistence type="predicted"/>
<sequence>MYSNVTCKDEVVIKMVGRLTIEFPEYKDQLKIREIIEEVLYKYDINPQETGLITSDIEEKLNIYLASKKLDGLSEKTLKNYRNNLTIFASYLRKPIATIQKYPY</sequence>